<gene>
    <name evidence="2" type="ORF">CC84DRAFT_1212152</name>
</gene>
<dbReference type="AlphaFoldDB" id="A0A177CYP5"/>
<evidence type="ECO:0000313" key="2">
    <source>
        <dbReference type="EMBL" id="OAG12633.1"/>
    </source>
</evidence>
<keyword evidence="3" id="KW-1185">Reference proteome</keyword>
<organism evidence="2 3">
    <name type="scientific">Paraphaeosphaeria sporulosa</name>
    <dbReference type="NCBI Taxonomy" id="1460663"/>
    <lineage>
        <taxon>Eukaryota</taxon>
        <taxon>Fungi</taxon>
        <taxon>Dikarya</taxon>
        <taxon>Ascomycota</taxon>
        <taxon>Pezizomycotina</taxon>
        <taxon>Dothideomycetes</taxon>
        <taxon>Pleosporomycetidae</taxon>
        <taxon>Pleosporales</taxon>
        <taxon>Massarineae</taxon>
        <taxon>Didymosphaeriaceae</taxon>
        <taxon>Paraphaeosphaeria</taxon>
    </lineage>
</organism>
<dbReference type="EMBL" id="KV441548">
    <property type="protein sequence ID" value="OAG12633.1"/>
    <property type="molecule type" value="Genomic_DNA"/>
</dbReference>
<accession>A0A177CYP5</accession>
<dbReference type="InParanoid" id="A0A177CYP5"/>
<name>A0A177CYP5_9PLEO</name>
<feature type="signal peptide" evidence="1">
    <location>
        <begin position="1"/>
        <end position="20"/>
    </location>
</feature>
<dbReference type="PROSITE" id="PS51257">
    <property type="entry name" value="PROKAR_LIPOPROTEIN"/>
    <property type="match status" value="1"/>
</dbReference>
<evidence type="ECO:0000256" key="1">
    <source>
        <dbReference type="SAM" id="SignalP"/>
    </source>
</evidence>
<dbReference type="GeneID" id="28765913"/>
<feature type="chain" id="PRO_5008058764" evidence="1">
    <location>
        <begin position="21"/>
        <end position="112"/>
    </location>
</feature>
<sequence>MKATAIILVISTLFGSTTLACRCASWGLTLYYDYQNTKDCCYQLNGAFYDGDPNGKEYDCQAASISEKLSSFHHCCWYKDNNMRGDCKWPGKSTVIDRREGSGSMEKQELDS</sequence>
<reference evidence="2 3" key="1">
    <citation type="submission" date="2016-05" db="EMBL/GenBank/DDBJ databases">
        <title>Comparative analysis of secretome profiles of manganese(II)-oxidizing ascomycete fungi.</title>
        <authorList>
            <consortium name="DOE Joint Genome Institute"/>
            <person name="Zeiner C.A."/>
            <person name="Purvine S.O."/>
            <person name="Zink E.M."/>
            <person name="Wu S."/>
            <person name="Pasa-Tolic L."/>
            <person name="Chaput D.L."/>
            <person name="Haridas S."/>
            <person name="Grigoriev I.V."/>
            <person name="Santelli C.M."/>
            <person name="Hansel C.M."/>
        </authorList>
    </citation>
    <scope>NUCLEOTIDE SEQUENCE [LARGE SCALE GENOMIC DNA]</scope>
    <source>
        <strain evidence="2 3">AP3s5-JAC2a</strain>
    </source>
</reference>
<dbReference type="RefSeq" id="XP_018042998.1">
    <property type="nucleotide sequence ID" value="XM_018182427.1"/>
</dbReference>
<keyword evidence="1" id="KW-0732">Signal</keyword>
<protein>
    <submittedName>
        <fullName evidence="2">Uncharacterized protein</fullName>
    </submittedName>
</protein>
<evidence type="ECO:0000313" key="3">
    <source>
        <dbReference type="Proteomes" id="UP000077069"/>
    </source>
</evidence>
<dbReference type="OrthoDB" id="3624704at2759"/>
<dbReference type="Proteomes" id="UP000077069">
    <property type="component" value="Unassembled WGS sequence"/>
</dbReference>
<proteinExistence type="predicted"/>